<feature type="region of interest" description="Disordered" evidence="1">
    <location>
        <begin position="572"/>
        <end position="614"/>
    </location>
</feature>
<evidence type="ECO:0000313" key="3">
    <source>
        <dbReference type="Proteomes" id="UP000694381"/>
    </source>
</evidence>
<keyword evidence="3" id="KW-1185">Reference proteome</keyword>
<feature type="region of interest" description="Disordered" evidence="1">
    <location>
        <begin position="914"/>
        <end position="976"/>
    </location>
</feature>
<feature type="compositionally biased region" description="Basic and acidic residues" evidence="1">
    <location>
        <begin position="847"/>
        <end position="860"/>
    </location>
</feature>
<reference evidence="2" key="1">
    <citation type="submission" date="2025-08" db="UniProtKB">
        <authorList>
            <consortium name="Ensembl"/>
        </authorList>
    </citation>
    <scope>IDENTIFICATION</scope>
</reference>
<feature type="compositionally biased region" description="Basic and acidic residues" evidence="1">
    <location>
        <begin position="936"/>
        <end position="975"/>
    </location>
</feature>
<dbReference type="AlphaFoldDB" id="A0A8C6Q9J9"/>
<protein>
    <submittedName>
        <fullName evidence="2">Predicted gene 973</fullName>
    </submittedName>
</protein>
<dbReference type="InterPro" id="IPR031440">
    <property type="entry name" value="DUF4670"/>
</dbReference>
<feature type="region of interest" description="Disordered" evidence="1">
    <location>
        <begin position="407"/>
        <end position="438"/>
    </location>
</feature>
<feature type="compositionally biased region" description="Basic and acidic residues" evidence="1">
    <location>
        <begin position="655"/>
        <end position="664"/>
    </location>
</feature>
<evidence type="ECO:0000313" key="2">
    <source>
        <dbReference type="Ensembl" id="ENSNGAP00000000783.1"/>
    </source>
</evidence>
<sequence>MKAVAREPDAMNSPLQQSFFSLKDYLNWKSPEDYVLVSKPQEGDSASQHSWSLFLPKTFSTRKGALILYSEGLAVSAWTPKERRRGHRKKLDLELHTLQDLKQAILAYGRRQREEDRAGQPYLYFRSQPESQTQRQIQPGYSAKRYLRGLLRTWPPDTMYRLRRAGCIKDSALLQDSQLSTPKNLKPLQGLSGEPPKYHLLPVFPSFWIQQGTPYKQGQQGLDEEEAGANGYMDSAAQNHSSQGTYLMPLRKKPSQEDETQIEDTLIENHLRIHASEESHNEQTQQASEKALGRVYIGHSRLLSDKPHITFYGDKQGNMKSHKARGRCLSREPSVERCHLPPVASATSSEQNTLGEAMRKKAPKALKLPPISEEQPRVLNPLRSQFKANEPPIELFVIPMEIHFHTPQPPKAKACRRGAQHPAPEPEPEETTPLWRPPLKHMYLGRPRGITVHLPVDSGLSTPLPQDGDVLPQKMAPPLGFLPPIKGRKSPESKRDLNSPKMSGHSSPRVPLNKMALPEGPEDARDPILKHFLLDPDEENICLSLPVFPRTEVLPLGEANTELKTNLHRNLYETSPLTPATEKQESGDELDSHGEPEGPHQGNENSQDPEPRSAAFTHLGSSLAEHIQTSEADTVEDMGRDYGVHHLHRGLPKPESPEKPDAGDKSFLPRKSKGKTEPKLFNQQTPAGISHGRELIDKPKSKKRTKTDKPKASNREKEERILGQTKAVRGKSKDSKAEKKQELILKEKKPGPKRKRTHKERNMEMAAEPRGADFTNSPEAGSTSDRGLLCSHSASEEPWLALEYDGLESQVALDGRSSPTQPTGVTDQVESEERSPEDLGKALLAKRQQEKASRDRLRTERAEMRRLAVEKKRMEQEELNRLQQEQLERAEKMKEELELEQQRRVEEIRLRKQRLEEERQRKEEAESKQRLQLHAAQERARQQQDKLRRKLQELQRKKQQEEAERAAAERQRQEELEMQLAEEEKRLMEMAEEERLVYQQQKQKAKETARLEAEERRQKEEEAARLALEEAMKLVQEQTRYWAIWESCCGACSE</sequence>
<feature type="compositionally biased region" description="Polar residues" evidence="1">
    <location>
        <begin position="817"/>
        <end position="828"/>
    </location>
</feature>
<feature type="region of interest" description="Disordered" evidence="1">
    <location>
        <begin position="481"/>
        <end position="523"/>
    </location>
</feature>
<dbReference type="Proteomes" id="UP000694381">
    <property type="component" value="Unassembled WGS sequence"/>
</dbReference>
<organism evidence="2 3">
    <name type="scientific">Nannospalax galili</name>
    <name type="common">Northern Israeli blind subterranean mole rat</name>
    <name type="synonym">Spalax galili</name>
    <dbReference type="NCBI Taxonomy" id="1026970"/>
    <lineage>
        <taxon>Eukaryota</taxon>
        <taxon>Metazoa</taxon>
        <taxon>Chordata</taxon>
        <taxon>Craniata</taxon>
        <taxon>Vertebrata</taxon>
        <taxon>Euteleostomi</taxon>
        <taxon>Mammalia</taxon>
        <taxon>Eutheria</taxon>
        <taxon>Euarchontoglires</taxon>
        <taxon>Glires</taxon>
        <taxon>Rodentia</taxon>
        <taxon>Myomorpha</taxon>
        <taxon>Muroidea</taxon>
        <taxon>Spalacidae</taxon>
        <taxon>Spalacinae</taxon>
        <taxon>Nannospalax</taxon>
    </lineage>
</organism>
<feature type="compositionally biased region" description="Basic and acidic residues" evidence="1">
    <location>
        <begin position="489"/>
        <end position="498"/>
    </location>
</feature>
<feature type="compositionally biased region" description="Basic and acidic residues" evidence="1">
    <location>
        <begin position="707"/>
        <end position="721"/>
    </location>
</feature>
<feature type="compositionally biased region" description="Polar residues" evidence="1">
    <location>
        <begin position="774"/>
        <end position="785"/>
    </location>
</feature>
<feature type="compositionally biased region" description="Basic and acidic residues" evidence="1">
    <location>
        <begin position="914"/>
        <end position="929"/>
    </location>
</feature>
<gene>
    <name evidence="2" type="primary">Kiaa2012</name>
</gene>
<feature type="region of interest" description="Disordered" evidence="1">
    <location>
        <begin position="810"/>
        <end position="860"/>
    </location>
</feature>
<feature type="compositionally biased region" description="Basic and acidic residues" evidence="1">
    <location>
        <begin position="582"/>
        <end position="598"/>
    </location>
</feature>
<proteinExistence type="predicted"/>
<dbReference type="PANTHER" id="PTHR21937:SF5">
    <property type="entry name" value="GENE 973-RELATED"/>
    <property type="match status" value="1"/>
</dbReference>
<name>A0A8C6Q9J9_NANGA</name>
<reference evidence="2" key="2">
    <citation type="submission" date="2025-09" db="UniProtKB">
        <authorList>
            <consortium name="Ensembl"/>
        </authorList>
    </citation>
    <scope>IDENTIFICATION</scope>
</reference>
<feature type="region of interest" description="Disordered" evidence="1">
    <location>
        <begin position="313"/>
        <end position="333"/>
    </location>
</feature>
<dbReference type="OMA" id="HMNLYET"/>
<dbReference type="Pfam" id="PF15709">
    <property type="entry name" value="DUF4670"/>
    <property type="match status" value="1"/>
</dbReference>
<dbReference type="GeneTree" id="ENSGT00860000133854"/>
<dbReference type="PANTHER" id="PTHR21937">
    <property type="entry name" value="CCDC66 DOMAIN-CONTAINING PROTEIN"/>
    <property type="match status" value="1"/>
</dbReference>
<feature type="region of interest" description="Disordered" evidence="1">
    <location>
        <begin position="644"/>
        <end position="790"/>
    </location>
</feature>
<evidence type="ECO:0000256" key="1">
    <source>
        <dbReference type="SAM" id="MobiDB-lite"/>
    </source>
</evidence>
<dbReference type="Ensembl" id="ENSNGAT00000000797.1">
    <property type="protein sequence ID" value="ENSNGAP00000000783.1"/>
    <property type="gene ID" value="ENSNGAG00000000576.1"/>
</dbReference>
<feature type="compositionally biased region" description="Basic and acidic residues" evidence="1">
    <location>
        <begin position="831"/>
        <end position="840"/>
    </location>
</feature>
<feature type="compositionally biased region" description="Basic and acidic residues" evidence="1">
    <location>
        <begin position="731"/>
        <end position="750"/>
    </location>
</feature>
<accession>A0A8C6Q9J9</accession>